<feature type="region of interest" description="Disordered" evidence="9">
    <location>
        <begin position="316"/>
        <end position="359"/>
    </location>
</feature>
<dbReference type="PANTHER" id="PTHR11003:SF345">
    <property type="entry name" value="TWIK FAMILY OF POTASSIUM CHANNELS PROTEIN 18"/>
    <property type="match status" value="1"/>
</dbReference>
<dbReference type="Pfam" id="PF07885">
    <property type="entry name" value="Ion_trans_2"/>
    <property type="match status" value="2"/>
</dbReference>
<dbReference type="AlphaFoldDB" id="A0A7E4VWE2"/>
<organism evidence="12 13">
    <name type="scientific">Panagrellus redivivus</name>
    <name type="common">Microworm</name>
    <dbReference type="NCBI Taxonomy" id="6233"/>
    <lineage>
        <taxon>Eukaryota</taxon>
        <taxon>Metazoa</taxon>
        <taxon>Ecdysozoa</taxon>
        <taxon>Nematoda</taxon>
        <taxon>Chromadorea</taxon>
        <taxon>Rhabditida</taxon>
        <taxon>Tylenchina</taxon>
        <taxon>Panagrolaimomorpha</taxon>
        <taxon>Panagrolaimoidea</taxon>
        <taxon>Panagrolaimidae</taxon>
        <taxon>Panagrellus</taxon>
    </lineage>
</organism>
<dbReference type="SUPFAM" id="SSF81324">
    <property type="entry name" value="Voltage-gated potassium channels"/>
    <property type="match status" value="2"/>
</dbReference>
<evidence type="ECO:0000313" key="12">
    <source>
        <dbReference type="Proteomes" id="UP000492821"/>
    </source>
</evidence>
<dbReference type="PANTHER" id="PTHR11003">
    <property type="entry name" value="POTASSIUM CHANNEL, SUBFAMILY K"/>
    <property type="match status" value="1"/>
</dbReference>
<comment type="subcellular location">
    <subcellularLocation>
        <location evidence="1">Membrane</location>
        <topology evidence="1">Multi-pass membrane protein</topology>
    </subcellularLocation>
</comment>
<keyword evidence="6 10" id="KW-0472">Membrane</keyword>
<dbReference type="Gene3D" id="1.10.287.70">
    <property type="match status" value="1"/>
</dbReference>
<evidence type="ECO:0000256" key="5">
    <source>
        <dbReference type="ARBA" id="ARBA00023065"/>
    </source>
</evidence>
<evidence type="ECO:0000256" key="6">
    <source>
        <dbReference type="ARBA" id="ARBA00023136"/>
    </source>
</evidence>
<keyword evidence="4 10" id="KW-1133">Transmembrane helix</keyword>
<dbReference type="GO" id="GO:0005886">
    <property type="term" value="C:plasma membrane"/>
    <property type="evidence" value="ECO:0007669"/>
    <property type="project" value="TreeGrafter"/>
</dbReference>
<evidence type="ECO:0000256" key="3">
    <source>
        <dbReference type="ARBA" id="ARBA00022692"/>
    </source>
</evidence>
<dbReference type="Proteomes" id="UP000492821">
    <property type="component" value="Unassembled WGS sequence"/>
</dbReference>
<dbReference type="GO" id="GO:0022841">
    <property type="term" value="F:potassium ion leak channel activity"/>
    <property type="evidence" value="ECO:0007669"/>
    <property type="project" value="TreeGrafter"/>
</dbReference>
<reference evidence="13" key="2">
    <citation type="submission" date="2020-10" db="UniProtKB">
        <authorList>
            <consortium name="WormBaseParasite"/>
        </authorList>
    </citation>
    <scope>IDENTIFICATION</scope>
</reference>
<keyword evidence="3 8" id="KW-0812">Transmembrane</keyword>
<feature type="domain" description="Potassium channel" evidence="11">
    <location>
        <begin position="220"/>
        <end position="289"/>
    </location>
</feature>
<evidence type="ECO:0000256" key="10">
    <source>
        <dbReference type="SAM" id="Phobius"/>
    </source>
</evidence>
<feature type="transmembrane region" description="Helical" evidence="10">
    <location>
        <begin position="208"/>
        <end position="228"/>
    </location>
</feature>
<evidence type="ECO:0000256" key="8">
    <source>
        <dbReference type="RuleBase" id="RU003857"/>
    </source>
</evidence>
<dbReference type="InterPro" id="IPR013099">
    <property type="entry name" value="K_chnl_dom"/>
</dbReference>
<dbReference type="WBParaSite" id="Pan_g4214.t1">
    <property type="protein sequence ID" value="Pan_g4214.t1"/>
    <property type="gene ID" value="Pan_g4214"/>
</dbReference>
<name>A0A7E4VWE2_PANRE</name>
<feature type="transmembrane region" description="Helical" evidence="10">
    <location>
        <begin position="138"/>
        <end position="170"/>
    </location>
</feature>
<proteinExistence type="inferred from homology"/>
<keyword evidence="7 8" id="KW-0407">Ion channel</keyword>
<keyword evidence="5 8" id="KW-0406">Ion transport</keyword>
<evidence type="ECO:0000256" key="9">
    <source>
        <dbReference type="SAM" id="MobiDB-lite"/>
    </source>
</evidence>
<evidence type="ECO:0000259" key="11">
    <source>
        <dbReference type="Pfam" id="PF07885"/>
    </source>
</evidence>
<keyword evidence="2 8" id="KW-0813">Transport</keyword>
<evidence type="ECO:0000256" key="7">
    <source>
        <dbReference type="ARBA" id="ARBA00023303"/>
    </source>
</evidence>
<dbReference type="InterPro" id="IPR003280">
    <property type="entry name" value="2pore_dom_K_chnl"/>
</dbReference>
<accession>A0A7E4VWE2</accession>
<protein>
    <submittedName>
        <fullName evidence="13">Ion channel</fullName>
    </submittedName>
</protein>
<feature type="domain" description="Potassium channel" evidence="11">
    <location>
        <begin position="104"/>
        <end position="159"/>
    </location>
</feature>
<reference evidence="12" key="1">
    <citation type="journal article" date="2013" name="Genetics">
        <title>The draft genome and transcriptome of Panagrellus redivivus are shaped by the harsh demands of a free-living lifestyle.</title>
        <authorList>
            <person name="Srinivasan J."/>
            <person name="Dillman A.R."/>
            <person name="Macchietto M.G."/>
            <person name="Heikkinen L."/>
            <person name="Lakso M."/>
            <person name="Fracchia K.M."/>
            <person name="Antoshechkin I."/>
            <person name="Mortazavi A."/>
            <person name="Wong G."/>
            <person name="Sternberg P.W."/>
        </authorList>
    </citation>
    <scope>NUCLEOTIDE SEQUENCE [LARGE SCALE GENOMIC DNA]</scope>
    <source>
        <strain evidence="12">MT8872</strain>
    </source>
</reference>
<feature type="transmembrane region" description="Helical" evidence="10">
    <location>
        <begin position="20"/>
        <end position="40"/>
    </location>
</feature>
<evidence type="ECO:0000313" key="13">
    <source>
        <dbReference type="WBParaSite" id="Pan_g4214.t1"/>
    </source>
</evidence>
<dbReference type="GO" id="GO:0030322">
    <property type="term" value="P:stabilization of membrane potential"/>
    <property type="evidence" value="ECO:0007669"/>
    <property type="project" value="TreeGrafter"/>
</dbReference>
<feature type="transmembrane region" description="Helical" evidence="10">
    <location>
        <begin position="105"/>
        <end position="126"/>
    </location>
</feature>
<dbReference type="GO" id="GO:0015271">
    <property type="term" value="F:outward rectifier potassium channel activity"/>
    <property type="evidence" value="ECO:0007669"/>
    <property type="project" value="TreeGrafter"/>
</dbReference>
<feature type="transmembrane region" description="Helical" evidence="10">
    <location>
        <begin position="263"/>
        <end position="285"/>
    </location>
</feature>
<evidence type="ECO:0000256" key="4">
    <source>
        <dbReference type="ARBA" id="ARBA00022989"/>
    </source>
</evidence>
<comment type="similarity">
    <text evidence="8">Belongs to the two pore domain potassium channel (TC 1.A.1.8) family.</text>
</comment>
<feature type="compositionally biased region" description="Low complexity" evidence="9">
    <location>
        <begin position="328"/>
        <end position="342"/>
    </location>
</feature>
<sequence length="445" mass="49834">MIAEHVRDLFADIKKGFRGLIPVLVLIVLTVIGAVLFMTLEGPNEEFNLKNLSEEREKLVEETAFRLNGIKSMSPLQAYNHTVKTLIQYREKLGIPEVSLNDTKWTFFGAVYYSMTVYTTIGYGNIYCETPHGRILTIIYAFIGIPTAFLALVSMGSLFARLCMFIWHLFARTTKVVNKDLARKMTELGPDNETASAQSGDEDDLLQFPLSFLLVLNVLWVLFCAWIFTFLEEDWDYGTSLYFTLISFLTIGFGDVVPSQFKYIILIFIMLLNGLAIVSSLLQIIQKQIEAMASGVKDSIDKEYLNALQEAHEEGDVDIPQDASKEGAAAPTDASATDPEAANGANKKAAPRPDQLDPRSLEAVVKRMPWRKRMMFHVMSDTNKKELAQHAAYKSKFVNRGIQTDEILSNPEEKFARNAAIIGSVGEPRLTANDGAEGTVLWMQK</sequence>
<keyword evidence="12" id="KW-1185">Reference proteome</keyword>
<evidence type="ECO:0000256" key="2">
    <source>
        <dbReference type="ARBA" id="ARBA00022448"/>
    </source>
</evidence>
<evidence type="ECO:0000256" key="1">
    <source>
        <dbReference type="ARBA" id="ARBA00004141"/>
    </source>
</evidence>
<dbReference type="PRINTS" id="PR01333">
    <property type="entry name" value="2POREKCHANEL"/>
</dbReference>
<feature type="transmembrane region" description="Helical" evidence="10">
    <location>
        <begin position="240"/>
        <end position="257"/>
    </location>
</feature>